<keyword evidence="2" id="KW-1185">Reference proteome</keyword>
<dbReference type="InterPro" id="IPR003615">
    <property type="entry name" value="HNH_nuc"/>
</dbReference>
<dbReference type="RefSeq" id="WP_319844272.1">
    <property type="nucleotide sequence ID" value="NZ_JAXAFJ010000004.1"/>
</dbReference>
<accession>A0ABU4RMV4</accession>
<proteinExistence type="predicted"/>
<gene>
    <name evidence="1" type="ORF">SCD90_08755</name>
</gene>
<evidence type="ECO:0000313" key="1">
    <source>
        <dbReference type="EMBL" id="MDX6806153.1"/>
    </source>
</evidence>
<dbReference type="CDD" id="cd00085">
    <property type="entry name" value="HNHc"/>
    <property type="match status" value="1"/>
</dbReference>
<name>A0ABU4RMV4_9HYPH</name>
<protein>
    <recommendedName>
        <fullName evidence="3">HNH endonuclease</fullName>
    </recommendedName>
</protein>
<sequence>MRVALSANASSPGLERLPAAQLRQVTSAHIHKAVARLLAGEKAPNFASSRDYDVLTDDGAPLAPKKVFGLALEDALGIEAFPRHFSAGWSQVAFELLEKAGLWIVPKGEGASRPKPHPGEVVAALTALAPTEEERSWIEGNPKIVSHLKRERHPGVAERKRAEFIALWGRLFCEECKLDPVEAYGPELGPACIEVHHHRVHVSAMQPGHVTTTDDLKCLCANCHRVLHRKLSLGRTPAI</sequence>
<organism evidence="1 2">
    <name type="scientific">Terrihabitans rhizophilus</name>
    <dbReference type="NCBI Taxonomy" id="3092662"/>
    <lineage>
        <taxon>Bacteria</taxon>
        <taxon>Pseudomonadati</taxon>
        <taxon>Pseudomonadota</taxon>
        <taxon>Alphaproteobacteria</taxon>
        <taxon>Hyphomicrobiales</taxon>
        <taxon>Terrihabitans</taxon>
    </lineage>
</organism>
<reference evidence="1 2" key="1">
    <citation type="submission" date="2023-11" db="EMBL/GenBank/DDBJ databases">
        <authorList>
            <person name="Bao R."/>
        </authorList>
    </citation>
    <scope>NUCLEOTIDE SEQUENCE [LARGE SCALE GENOMIC DNA]</scope>
    <source>
        <strain evidence="1 2">PJ23</strain>
    </source>
</reference>
<dbReference type="EMBL" id="JAXAFJ010000004">
    <property type="protein sequence ID" value="MDX6806153.1"/>
    <property type="molecule type" value="Genomic_DNA"/>
</dbReference>
<comment type="caution">
    <text evidence="1">The sequence shown here is derived from an EMBL/GenBank/DDBJ whole genome shotgun (WGS) entry which is preliminary data.</text>
</comment>
<evidence type="ECO:0000313" key="2">
    <source>
        <dbReference type="Proteomes" id="UP001274321"/>
    </source>
</evidence>
<dbReference type="Proteomes" id="UP001274321">
    <property type="component" value="Unassembled WGS sequence"/>
</dbReference>
<evidence type="ECO:0008006" key="3">
    <source>
        <dbReference type="Google" id="ProtNLM"/>
    </source>
</evidence>